<evidence type="ECO:0000256" key="1">
    <source>
        <dbReference type="ARBA" id="ARBA00022658"/>
    </source>
</evidence>
<accession>A0AAD9LV29</accession>
<dbReference type="AlphaFoldDB" id="A0AAD9LV29"/>
<dbReference type="PANTHER" id="PTHR45982:SF1">
    <property type="entry name" value="REGULATOR OF CHROMOSOME CONDENSATION"/>
    <property type="match status" value="1"/>
</dbReference>
<dbReference type="Pfam" id="PF25390">
    <property type="entry name" value="WD40_RLD"/>
    <property type="match status" value="1"/>
</dbReference>
<keyword evidence="7" id="KW-1185">Reference proteome</keyword>
<feature type="signal peptide" evidence="4">
    <location>
        <begin position="1"/>
        <end position="25"/>
    </location>
</feature>
<protein>
    <submittedName>
        <fullName evidence="6">E3 ubiquitin-protein ligase HERC2</fullName>
    </submittedName>
</protein>
<evidence type="ECO:0000259" key="5">
    <source>
        <dbReference type="Pfam" id="PF25390"/>
    </source>
</evidence>
<dbReference type="Proteomes" id="UP001259832">
    <property type="component" value="Unassembled WGS sequence"/>
</dbReference>
<evidence type="ECO:0000313" key="7">
    <source>
        <dbReference type="Proteomes" id="UP001259832"/>
    </source>
</evidence>
<dbReference type="PROSITE" id="PS50012">
    <property type="entry name" value="RCC1_3"/>
    <property type="match status" value="3"/>
</dbReference>
<dbReference type="Gene3D" id="2.130.10.30">
    <property type="entry name" value="Regulator of chromosome condensation 1/beta-lactamase-inhibitor protein II"/>
    <property type="match status" value="2"/>
</dbReference>
<evidence type="ECO:0000313" key="6">
    <source>
        <dbReference type="EMBL" id="KAK1947947.1"/>
    </source>
</evidence>
<sequence>MNNLGHLRVVVIAKCIMMLRSLTAGTRPALAVVRTFALSTQATSSAPGPILLSYGDGFLGALGTGSYENVLTPTPLPTTTSMSVKEISVGWAHAGFITNDGDAYIYGRTHSFRDVIRSTNMQRVLPKLVWWMNNFTRSRGVDTLEPALLELPEGEKVKKIVCSTALTFLLTESGKLFTLGANGYGQCGVGEEGVSVQPPTHVDIDGDEIVDIAAGYQHGLAVTKNGTVFTWGKGERGQLGFGTGNTSAPQELIALKGKKIAQVGAGFNHSCAVSEDGELYLWGKLLNPKGKEESNGDQITPRLVRTSDAVKLLKCSQFHTTFITADEKIWLAGRTPSGRQEKNDFSHVASQMHTTPVQITNEQVVRAKDIVKIGKGVDKSSFVTADGRAFEWNFESGIHPVEELAGMKVRSLESGFHYRLLLAQPTN</sequence>
<keyword evidence="1" id="KW-0344">Guanine-nucleotide releasing factor</keyword>
<dbReference type="GO" id="GO:0005085">
    <property type="term" value="F:guanyl-nucleotide exchange factor activity"/>
    <property type="evidence" value="ECO:0007669"/>
    <property type="project" value="TreeGrafter"/>
</dbReference>
<dbReference type="PRINTS" id="PR00633">
    <property type="entry name" value="RCCNDNSATION"/>
</dbReference>
<feature type="domain" description="RCC1-like" evidence="5">
    <location>
        <begin position="52"/>
        <end position="392"/>
    </location>
</feature>
<dbReference type="GO" id="GO:0005737">
    <property type="term" value="C:cytoplasm"/>
    <property type="evidence" value="ECO:0007669"/>
    <property type="project" value="TreeGrafter"/>
</dbReference>
<feature type="repeat" description="RCC1" evidence="3">
    <location>
        <begin position="49"/>
        <end position="100"/>
    </location>
</feature>
<evidence type="ECO:0000256" key="4">
    <source>
        <dbReference type="SAM" id="SignalP"/>
    </source>
</evidence>
<comment type="caution">
    <text evidence="6">The sequence shown here is derived from an EMBL/GenBank/DDBJ whole genome shotgun (WGS) entry which is preliminary data.</text>
</comment>
<proteinExistence type="predicted"/>
<name>A0AAD9LV29_9STRA</name>
<reference evidence="6" key="1">
    <citation type="submission" date="2023-08" db="EMBL/GenBank/DDBJ databases">
        <title>Reference Genome Resource for the Citrus Pathogen Phytophthora citrophthora.</title>
        <authorList>
            <person name="Moller H."/>
            <person name="Coetzee B."/>
            <person name="Rose L.J."/>
            <person name="Van Niekerk J.M."/>
        </authorList>
    </citation>
    <scope>NUCLEOTIDE SEQUENCE</scope>
    <source>
        <strain evidence="6">STE-U-9442</strain>
    </source>
</reference>
<feature type="repeat" description="RCC1" evidence="3">
    <location>
        <begin position="226"/>
        <end position="276"/>
    </location>
</feature>
<dbReference type="PANTHER" id="PTHR45982">
    <property type="entry name" value="REGULATOR OF CHROMOSOME CONDENSATION"/>
    <property type="match status" value="1"/>
</dbReference>
<evidence type="ECO:0000256" key="2">
    <source>
        <dbReference type="ARBA" id="ARBA00022737"/>
    </source>
</evidence>
<dbReference type="EMBL" id="JASMQC010000001">
    <property type="protein sequence ID" value="KAK1947947.1"/>
    <property type="molecule type" value="Genomic_DNA"/>
</dbReference>
<dbReference type="InterPro" id="IPR058923">
    <property type="entry name" value="RCC1-like_dom"/>
</dbReference>
<evidence type="ECO:0000256" key="3">
    <source>
        <dbReference type="PROSITE-ProRule" id="PRU00235"/>
    </source>
</evidence>
<dbReference type="InterPro" id="IPR000408">
    <property type="entry name" value="Reg_chr_condens"/>
</dbReference>
<dbReference type="PROSITE" id="PS00626">
    <property type="entry name" value="RCC1_2"/>
    <property type="match status" value="1"/>
</dbReference>
<dbReference type="InterPro" id="IPR051553">
    <property type="entry name" value="Ran_GTPase-activating"/>
</dbReference>
<feature type="repeat" description="RCC1" evidence="3">
    <location>
        <begin position="174"/>
        <end position="225"/>
    </location>
</feature>
<feature type="chain" id="PRO_5042028273" evidence="4">
    <location>
        <begin position="26"/>
        <end position="427"/>
    </location>
</feature>
<organism evidence="6 7">
    <name type="scientific">Phytophthora citrophthora</name>
    <dbReference type="NCBI Taxonomy" id="4793"/>
    <lineage>
        <taxon>Eukaryota</taxon>
        <taxon>Sar</taxon>
        <taxon>Stramenopiles</taxon>
        <taxon>Oomycota</taxon>
        <taxon>Peronosporomycetes</taxon>
        <taxon>Peronosporales</taxon>
        <taxon>Peronosporaceae</taxon>
        <taxon>Phytophthora</taxon>
    </lineage>
</organism>
<keyword evidence="4" id="KW-0732">Signal</keyword>
<keyword evidence="2" id="KW-0677">Repeat</keyword>
<dbReference type="InterPro" id="IPR009091">
    <property type="entry name" value="RCC1/BLIP-II"/>
</dbReference>
<gene>
    <name evidence="6" type="ORF">P3T76_000237</name>
</gene>
<dbReference type="SUPFAM" id="SSF50985">
    <property type="entry name" value="RCC1/BLIP-II"/>
    <property type="match status" value="2"/>
</dbReference>